<comment type="caution">
    <text evidence="7">The sequence shown here is derived from an EMBL/GenBank/DDBJ whole genome shotgun (WGS) entry which is preliminary data.</text>
</comment>
<dbReference type="GO" id="GO:0007015">
    <property type="term" value="P:actin filament organization"/>
    <property type="evidence" value="ECO:0007669"/>
    <property type="project" value="TreeGrafter"/>
</dbReference>
<dbReference type="PROSITE" id="PS50082">
    <property type="entry name" value="WD_REPEATS_2"/>
    <property type="match status" value="2"/>
</dbReference>
<dbReference type="InterPro" id="IPR015505">
    <property type="entry name" value="Coronin"/>
</dbReference>
<name>A0A1B7T7M0_9ASCO</name>
<sequence length="533" mass="60173">MKVSKFNNVYGETKAYKKYTGLKLSNTAPDSTLVKSNGKYLSCIWVSRGGGAFAILPLENEKNPKELNIKVPDIFPLFRGHKDQVLDVDFDPFNQQRCVSCSNDSDIFVWDIPEDFNIYGKLEDVTDFQEPVRVLNAHTKKVLQVLYHPIAKDILASTSMDKTVKIWNIATGEVIYSIEHPEWVTSISFNYNGKYLATCCKDKKLRIYSFGKEGEPELYKTFPTHPSPKNAKCCFLGVDEVVTCGFNGPERQFAMWNVDSQEDGSKPMSGFLNVDVSPSVILPFADKSLDILFLAGKGDSTVKLYEKLDNGNLHELTDFTSTEPQKGFCIAPRLPSNTDVRKNELLRGYRTLNDKAIEEISFKCPLKTDKFQDEIYPDGQSSESTLTAEEWINHKNRGDLLPIVFQFKDVYEGNDLSFSTATSMPVSKQGTPKPLKKTKNQKQIKKEGEEKEKIEPKKEELLKGVDEVLTKDNKINKLLSKASSLDVINNAEDPSFNDSKDGEWEVVETPTKKKDIPIKNDTPKEPTKQPQSP</sequence>
<keyword evidence="8" id="KW-1185">Reference proteome</keyword>
<dbReference type="SMART" id="SM00320">
    <property type="entry name" value="WD40"/>
    <property type="match status" value="3"/>
</dbReference>
<dbReference type="OrthoDB" id="1850764at2759"/>
<dbReference type="SMART" id="SM01167">
    <property type="entry name" value="DUF1900"/>
    <property type="match status" value="1"/>
</dbReference>
<reference evidence="8" key="1">
    <citation type="journal article" date="2016" name="Proc. Natl. Acad. Sci. U.S.A.">
        <title>Comparative genomics of biotechnologically important yeasts.</title>
        <authorList>
            <person name="Riley R."/>
            <person name="Haridas S."/>
            <person name="Wolfe K.H."/>
            <person name="Lopes M.R."/>
            <person name="Hittinger C.T."/>
            <person name="Goeker M."/>
            <person name="Salamov A.A."/>
            <person name="Wisecaver J.H."/>
            <person name="Long T.M."/>
            <person name="Calvey C.H."/>
            <person name="Aerts A.L."/>
            <person name="Barry K.W."/>
            <person name="Choi C."/>
            <person name="Clum A."/>
            <person name="Coughlan A.Y."/>
            <person name="Deshpande S."/>
            <person name="Douglass A.P."/>
            <person name="Hanson S.J."/>
            <person name="Klenk H.-P."/>
            <person name="LaButti K.M."/>
            <person name="Lapidus A."/>
            <person name="Lindquist E.A."/>
            <person name="Lipzen A.M."/>
            <person name="Meier-Kolthoff J.P."/>
            <person name="Ohm R.A."/>
            <person name="Otillar R.P."/>
            <person name="Pangilinan J.L."/>
            <person name="Peng Y."/>
            <person name="Rokas A."/>
            <person name="Rosa C.A."/>
            <person name="Scheuner C."/>
            <person name="Sibirny A.A."/>
            <person name="Slot J.C."/>
            <person name="Stielow J.B."/>
            <person name="Sun H."/>
            <person name="Kurtzman C.P."/>
            <person name="Blackwell M."/>
            <person name="Grigoriev I.V."/>
            <person name="Jeffries T.W."/>
        </authorList>
    </citation>
    <scope>NUCLEOTIDE SEQUENCE [LARGE SCALE GENOMIC DNA]</scope>
    <source>
        <strain evidence="8">NRRL Y-1626</strain>
    </source>
</reference>
<evidence type="ECO:0000256" key="3">
    <source>
        <dbReference type="PROSITE-ProRule" id="PRU00221"/>
    </source>
</evidence>
<dbReference type="Gene3D" id="2.130.10.10">
    <property type="entry name" value="YVTN repeat-like/Quinoprotein amine dehydrogenase"/>
    <property type="match status" value="1"/>
</dbReference>
<feature type="compositionally biased region" description="Basic residues" evidence="5">
    <location>
        <begin position="434"/>
        <end position="443"/>
    </location>
</feature>
<feature type="region of interest" description="Disordered" evidence="5">
    <location>
        <begin position="422"/>
        <end position="452"/>
    </location>
</feature>
<evidence type="ECO:0000259" key="6">
    <source>
        <dbReference type="SMART" id="SM01166"/>
    </source>
</evidence>
<evidence type="ECO:0000256" key="1">
    <source>
        <dbReference type="ARBA" id="ARBA00022574"/>
    </source>
</evidence>
<comment type="similarity">
    <text evidence="4">Belongs to the WD repeat coronin family.</text>
</comment>
<dbReference type="Pfam" id="PF00400">
    <property type="entry name" value="WD40"/>
    <property type="match status" value="3"/>
</dbReference>
<gene>
    <name evidence="7" type="ORF">HANVADRAFT_15709</name>
</gene>
<evidence type="ECO:0000313" key="7">
    <source>
        <dbReference type="EMBL" id="OBA24710.1"/>
    </source>
</evidence>
<dbReference type="PROSITE" id="PS00678">
    <property type="entry name" value="WD_REPEATS_1"/>
    <property type="match status" value="2"/>
</dbReference>
<dbReference type="SUPFAM" id="SSF50978">
    <property type="entry name" value="WD40 repeat-like"/>
    <property type="match status" value="1"/>
</dbReference>
<keyword evidence="2 4" id="KW-0677">Repeat</keyword>
<feature type="non-terminal residue" evidence="7">
    <location>
        <position position="533"/>
    </location>
</feature>
<feature type="domain" description="DUF1899" evidence="6">
    <location>
        <begin position="1"/>
        <end position="62"/>
    </location>
</feature>
<feature type="repeat" description="WD" evidence="3">
    <location>
        <begin position="135"/>
        <end position="177"/>
    </location>
</feature>
<feature type="compositionally biased region" description="Basic and acidic residues" evidence="5">
    <location>
        <begin position="510"/>
        <end position="527"/>
    </location>
</feature>
<dbReference type="PROSITE" id="PS50294">
    <property type="entry name" value="WD_REPEATS_REGION"/>
    <property type="match status" value="2"/>
</dbReference>
<dbReference type="InterPro" id="IPR015943">
    <property type="entry name" value="WD40/YVTN_repeat-like_dom_sf"/>
</dbReference>
<dbReference type="Proteomes" id="UP000092321">
    <property type="component" value="Unassembled WGS sequence"/>
</dbReference>
<accession>A0A1B7T7M0</accession>
<dbReference type="Pfam" id="PF16300">
    <property type="entry name" value="WD40_4"/>
    <property type="match status" value="1"/>
</dbReference>
<dbReference type="InterPro" id="IPR019775">
    <property type="entry name" value="WD40_repeat_CS"/>
</dbReference>
<dbReference type="EMBL" id="LXPE01000474">
    <property type="protein sequence ID" value="OBA24710.1"/>
    <property type="molecule type" value="Genomic_DNA"/>
</dbReference>
<dbReference type="InterPro" id="IPR015048">
    <property type="entry name" value="DUF1899"/>
</dbReference>
<organism evidence="7 8">
    <name type="scientific">Hanseniaspora valbyensis NRRL Y-1626</name>
    <dbReference type="NCBI Taxonomy" id="766949"/>
    <lineage>
        <taxon>Eukaryota</taxon>
        <taxon>Fungi</taxon>
        <taxon>Dikarya</taxon>
        <taxon>Ascomycota</taxon>
        <taxon>Saccharomycotina</taxon>
        <taxon>Saccharomycetes</taxon>
        <taxon>Saccharomycodales</taxon>
        <taxon>Saccharomycodaceae</taxon>
        <taxon>Hanseniaspora</taxon>
    </lineage>
</organism>
<feature type="region of interest" description="Disordered" evidence="5">
    <location>
        <begin position="489"/>
        <end position="533"/>
    </location>
</feature>
<dbReference type="GO" id="GO:0051015">
    <property type="term" value="F:actin filament binding"/>
    <property type="evidence" value="ECO:0007669"/>
    <property type="project" value="TreeGrafter"/>
</dbReference>
<dbReference type="InterPro" id="IPR036322">
    <property type="entry name" value="WD40_repeat_dom_sf"/>
</dbReference>
<dbReference type="SMART" id="SM01166">
    <property type="entry name" value="DUF1899"/>
    <property type="match status" value="1"/>
</dbReference>
<evidence type="ECO:0000256" key="2">
    <source>
        <dbReference type="ARBA" id="ARBA00022737"/>
    </source>
</evidence>
<keyword evidence="1 3" id="KW-0853">WD repeat</keyword>
<evidence type="ECO:0000313" key="8">
    <source>
        <dbReference type="Proteomes" id="UP000092321"/>
    </source>
</evidence>
<protein>
    <recommendedName>
        <fullName evidence="4">Coronin</fullName>
    </recommendedName>
</protein>
<dbReference type="AlphaFoldDB" id="A0A1B7T7M0"/>
<feature type="repeat" description="WD" evidence="3">
    <location>
        <begin position="78"/>
        <end position="112"/>
    </location>
</feature>
<evidence type="ECO:0000256" key="4">
    <source>
        <dbReference type="RuleBase" id="RU280818"/>
    </source>
</evidence>
<dbReference type="InterPro" id="IPR001680">
    <property type="entry name" value="WD40_rpt"/>
</dbReference>
<evidence type="ECO:0000256" key="5">
    <source>
        <dbReference type="SAM" id="MobiDB-lite"/>
    </source>
</evidence>
<dbReference type="PANTHER" id="PTHR10856">
    <property type="entry name" value="CORONIN"/>
    <property type="match status" value="1"/>
</dbReference>
<dbReference type="Pfam" id="PF08953">
    <property type="entry name" value="DUF1899"/>
    <property type="match status" value="1"/>
</dbReference>
<dbReference type="PANTHER" id="PTHR10856:SF0">
    <property type="entry name" value="CORONIN"/>
    <property type="match status" value="1"/>
</dbReference>
<proteinExistence type="inferred from homology"/>